<evidence type="ECO:0000256" key="1">
    <source>
        <dbReference type="ARBA" id="ARBA00022975"/>
    </source>
</evidence>
<evidence type="ECO:0000313" key="3">
    <source>
        <dbReference type="EMBL" id="SDL79625.1"/>
    </source>
</evidence>
<reference evidence="4" key="1">
    <citation type="submission" date="2016-10" db="EMBL/GenBank/DDBJ databases">
        <authorList>
            <person name="Varghese N."/>
            <person name="Submissions S."/>
        </authorList>
    </citation>
    <scope>NUCLEOTIDE SEQUENCE [LARGE SCALE GENOMIC DNA]</scope>
    <source>
        <strain evidence="4">DSM 24536</strain>
    </source>
</reference>
<dbReference type="CDD" id="cd01317">
    <property type="entry name" value="DHOase_IIa"/>
    <property type="match status" value="1"/>
</dbReference>
<dbReference type="GO" id="GO:0005737">
    <property type="term" value="C:cytoplasm"/>
    <property type="evidence" value="ECO:0007669"/>
    <property type="project" value="TreeGrafter"/>
</dbReference>
<dbReference type="GO" id="GO:0046872">
    <property type="term" value="F:metal ion binding"/>
    <property type="evidence" value="ECO:0007669"/>
    <property type="project" value="InterPro"/>
</dbReference>
<dbReference type="Pfam" id="PF12890">
    <property type="entry name" value="DHOase"/>
    <property type="match status" value="1"/>
</dbReference>
<sequence>MKNLLIQSATILHPQSPFNGKEADVLIVDGKISEIGKKITAPNSKTVVISGKGQFLSPGFLDINVNFGEPGLETKEDIDTGCLAAAAGGFTAVALMPNTQPPIHSKAEVSYLINKSQNNLVDILPIGCISHNREGKEMAEMFDMQMSGAIAFSDGNRPVSNAGLMSRALLYTKSFNGLVFSYAEDQDIAAKGKMNEGVMSTFLGMKGNPSLAEELMVSRDLYLAEYNETRIHFSTISTARSVDLIRKAKKAGVKVTCDVAAHHLVLTEDELEGFDSQYKVKPPLRTKADQKALIAGLKDGTIDAIVSQHTPHEIEFKNVEFEIAAFGIIGLQTVLPIALKAGLSPEMIVEKLAIGPRKVLGLAIPDLEVGNSANFILFNPSEEWTLNEESNKSKSCNSPFIGQALTGKVKLVYNNDQYIIS</sequence>
<dbReference type="SUPFAM" id="SSF51338">
    <property type="entry name" value="Composite domain of metallo-dependent hydrolases"/>
    <property type="match status" value="1"/>
</dbReference>
<feature type="domain" description="Dihydroorotase catalytic" evidence="2">
    <location>
        <begin position="53"/>
        <end position="239"/>
    </location>
</feature>
<dbReference type="InterPro" id="IPR011059">
    <property type="entry name" value="Metal-dep_hydrolase_composite"/>
</dbReference>
<dbReference type="EMBL" id="FNHH01000002">
    <property type="protein sequence ID" value="SDL79625.1"/>
    <property type="molecule type" value="Genomic_DNA"/>
</dbReference>
<keyword evidence="4" id="KW-1185">Reference proteome</keyword>
<dbReference type="InterPro" id="IPR050138">
    <property type="entry name" value="DHOase/Allantoinase_Hydrolase"/>
</dbReference>
<accession>A0A1G9N184</accession>
<dbReference type="Gene3D" id="3.20.20.140">
    <property type="entry name" value="Metal-dependent hydrolases"/>
    <property type="match status" value="1"/>
</dbReference>
<dbReference type="InterPro" id="IPR032466">
    <property type="entry name" value="Metal_Hydrolase"/>
</dbReference>
<dbReference type="Gene3D" id="2.30.40.10">
    <property type="entry name" value="Urease, subunit C, domain 1"/>
    <property type="match status" value="1"/>
</dbReference>
<gene>
    <name evidence="3" type="ORF">SAMN05421813_102175</name>
</gene>
<dbReference type="GO" id="GO:0004151">
    <property type="term" value="F:dihydroorotase activity"/>
    <property type="evidence" value="ECO:0007669"/>
    <property type="project" value="InterPro"/>
</dbReference>
<dbReference type="Proteomes" id="UP000199226">
    <property type="component" value="Unassembled WGS sequence"/>
</dbReference>
<dbReference type="RefSeq" id="WP_090699026.1">
    <property type="nucleotide sequence ID" value="NZ_FNHH01000002.1"/>
</dbReference>
<dbReference type="STRING" id="990371.SAMN05421813_102175"/>
<dbReference type="PANTHER" id="PTHR43668:SF2">
    <property type="entry name" value="ALLANTOINASE"/>
    <property type="match status" value="1"/>
</dbReference>
<keyword evidence="1" id="KW-0665">Pyrimidine biosynthesis</keyword>
<name>A0A1G9N184_9SPHI</name>
<dbReference type="OrthoDB" id="9765462at2"/>
<dbReference type="InterPro" id="IPR024403">
    <property type="entry name" value="DHOase_cat"/>
</dbReference>
<dbReference type="InterPro" id="IPR004722">
    <property type="entry name" value="DHOase"/>
</dbReference>
<dbReference type="NCBIfam" id="TIGR00857">
    <property type="entry name" value="pyrC_multi"/>
    <property type="match status" value="1"/>
</dbReference>
<dbReference type="GO" id="GO:0006145">
    <property type="term" value="P:purine nucleobase catabolic process"/>
    <property type="evidence" value="ECO:0007669"/>
    <property type="project" value="TreeGrafter"/>
</dbReference>
<organism evidence="3 4">
    <name type="scientific">Daejeonella rubra</name>
    <dbReference type="NCBI Taxonomy" id="990371"/>
    <lineage>
        <taxon>Bacteria</taxon>
        <taxon>Pseudomonadati</taxon>
        <taxon>Bacteroidota</taxon>
        <taxon>Sphingobacteriia</taxon>
        <taxon>Sphingobacteriales</taxon>
        <taxon>Sphingobacteriaceae</taxon>
        <taxon>Daejeonella</taxon>
    </lineage>
</organism>
<dbReference type="PANTHER" id="PTHR43668">
    <property type="entry name" value="ALLANTOINASE"/>
    <property type="match status" value="1"/>
</dbReference>
<dbReference type="AlphaFoldDB" id="A0A1G9N184"/>
<evidence type="ECO:0000259" key="2">
    <source>
        <dbReference type="Pfam" id="PF12890"/>
    </source>
</evidence>
<evidence type="ECO:0000313" key="4">
    <source>
        <dbReference type="Proteomes" id="UP000199226"/>
    </source>
</evidence>
<protein>
    <submittedName>
        <fullName evidence="3">Dihydroorotase</fullName>
    </submittedName>
</protein>
<dbReference type="GO" id="GO:0006221">
    <property type="term" value="P:pyrimidine nucleotide biosynthetic process"/>
    <property type="evidence" value="ECO:0007669"/>
    <property type="project" value="UniProtKB-KW"/>
</dbReference>
<dbReference type="GO" id="GO:0004038">
    <property type="term" value="F:allantoinase activity"/>
    <property type="evidence" value="ECO:0007669"/>
    <property type="project" value="TreeGrafter"/>
</dbReference>
<proteinExistence type="predicted"/>
<dbReference type="SUPFAM" id="SSF51556">
    <property type="entry name" value="Metallo-dependent hydrolases"/>
    <property type="match status" value="1"/>
</dbReference>